<dbReference type="Gene3D" id="3.40.50.1100">
    <property type="match status" value="1"/>
</dbReference>
<evidence type="ECO:0000256" key="1">
    <source>
        <dbReference type="SAM" id="MobiDB-lite"/>
    </source>
</evidence>
<evidence type="ECO:0000313" key="3">
    <source>
        <dbReference type="Proteomes" id="UP000546642"/>
    </source>
</evidence>
<dbReference type="InterPro" id="IPR036052">
    <property type="entry name" value="TrpB-like_PALP_sf"/>
</dbReference>
<keyword evidence="3" id="KW-1185">Reference proteome</keyword>
<dbReference type="Proteomes" id="UP000546642">
    <property type="component" value="Unassembled WGS sequence"/>
</dbReference>
<dbReference type="AlphaFoldDB" id="A0A7W9YLZ5"/>
<protein>
    <submittedName>
        <fullName evidence="2">Uncharacterized protein</fullName>
    </submittedName>
</protein>
<dbReference type="EMBL" id="JACHDS010000001">
    <property type="protein sequence ID" value="MBB6174613.1"/>
    <property type="molecule type" value="Genomic_DNA"/>
</dbReference>
<organism evidence="2 3">
    <name type="scientific">Nocardiopsis mwathae</name>
    <dbReference type="NCBI Taxonomy" id="1472723"/>
    <lineage>
        <taxon>Bacteria</taxon>
        <taxon>Bacillati</taxon>
        <taxon>Actinomycetota</taxon>
        <taxon>Actinomycetes</taxon>
        <taxon>Streptosporangiales</taxon>
        <taxon>Nocardiopsidaceae</taxon>
        <taxon>Nocardiopsis</taxon>
    </lineage>
</organism>
<reference evidence="2 3" key="1">
    <citation type="submission" date="2020-08" db="EMBL/GenBank/DDBJ databases">
        <title>Sequencing the genomes of 1000 actinobacteria strains.</title>
        <authorList>
            <person name="Klenk H.-P."/>
        </authorList>
    </citation>
    <scope>NUCLEOTIDE SEQUENCE [LARGE SCALE GENOMIC DNA]</scope>
    <source>
        <strain evidence="2 3">DSM 46659</strain>
    </source>
</reference>
<feature type="region of interest" description="Disordered" evidence="1">
    <location>
        <begin position="51"/>
        <end position="72"/>
    </location>
</feature>
<accession>A0A7W9YLZ5</accession>
<evidence type="ECO:0000313" key="2">
    <source>
        <dbReference type="EMBL" id="MBB6174613.1"/>
    </source>
</evidence>
<comment type="caution">
    <text evidence="2">The sequence shown here is derived from an EMBL/GenBank/DDBJ whole genome shotgun (WGS) entry which is preliminary data.</text>
</comment>
<dbReference type="GO" id="GO:1901605">
    <property type="term" value="P:alpha-amino acid metabolic process"/>
    <property type="evidence" value="ECO:0007669"/>
    <property type="project" value="UniProtKB-ARBA"/>
</dbReference>
<dbReference type="SUPFAM" id="SSF53686">
    <property type="entry name" value="Tryptophan synthase beta subunit-like PLP-dependent enzymes"/>
    <property type="match status" value="1"/>
</dbReference>
<dbReference type="RefSeq" id="WP_221308228.1">
    <property type="nucleotide sequence ID" value="NZ_JACHDS010000001.1"/>
</dbReference>
<sequence>MGLERSDKTEVKDVRIPGVAAEPSLWFDRSLSDLSDLSDLLVVEGTGATHDGVGAPVVGVEPDAGADTRKSLSAGERVRIPAPTTIADGLRHTTPAQVPFAIPDTGAVARRGRKACSGCLSVRLER</sequence>
<proteinExistence type="predicted"/>
<gene>
    <name evidence="2" type="ORF">HNR23_004673</name>
</gene>
<name>A0A7W9YLZ5_9ACTN</name>